<feature type="domain" description="HTH lacI-type" evidence="4">
    <location>
        <begin position="5"/>
        <end position="59"/>
    </location>
</feature>
<dbReference type="PANTHER" id="PTHR30146">
    <property type="entry name" value="LACI-RELATED TRANSCRIPTIONAL REPRESSOR"/>
    <property type="match status" value="1"/>
</dbReference>
<dbReference type="InterPro" id="IPR010982">
    <property type="entry name" value="Lambda_DNA-bd_dom_sf"/>
</dbReference>
<evidence type="ECO:0000313" key="6">
    <source>
        <dbReference type="Proteomes" id="UP000183868"/>
    </source>
</evidence>
<keyword evidence="3" id="KW-0804">Transcription</keyword>
<evidence type="ECO:0000256" key="2">
    <source>
        <dbReference type="ARBA" id="ARBA00023125"/>
    </source>
</evidence>
<dbReference type="Gene3D" id="3.40.50.2300">
    <property type="match status" value="2"/>
</dbReference>
<dbReference type="SMART" id="SM00354">
    <property type="entry name" value="HTH_LACI"/>
    <property type="match status" value="1"/>
</dbReference>
<dbReference type="SUPFAM" id="SSF53822">
    <property type="entry name" value="Periplasmic binding protein-like I"/>
    <property type="match status" value="1"/>
</dbReference>
<organism evidence="5 6">
    <name type="scientific">Caldithrix abyssi DSM 13497</name>
    <dbReference type="NCBI Taxonomy" id="880073"/>
    <lineage>
        <taxon>Bacteria</taxon>
        <taxon>Pseudomonadati</taxon>
        <taxon>Calditrichota</taxon>
        <taxon>Calditrichia</taxon>
        <taxon>Calditrichales</taxon>
        <taxon>Calditrichaceae</taxon>
        <taxon>Caldithrix</taxon>
    </lineage>
</organism>
<dbReference type="PROSITE" id="PS50932">
    <property type="entry name" value="HTH_LACI_2"/>
    <property type="match status" value="1"/>
</dbReference>
<proteinExistence type="predicted"/>
<dbReference type="PANTHER" id="PTHR30146:SF109">
    <property type="entry name" value="HTH-TYPE TRANSCRIPTIONAL REGULATOR GALS"/>
    <property type="match status" value="1"/>
</dbReference>
<protein>
    <submittedName>
        <fullName evidence="5">Transcriptional regulator, LacI family</fullName>
    </submittedName>
</protein>
<dbReference type="CDD" id="cd01392">
    <property type="entry name" value="HTH_LacI"/>
    <property type="match status" value="1"/>
</dbReference>
<keyword evidence="1" id="KW-0805">Transcription regulation</keyword>
<dbReference type="GO" id="GO:0000976">
    <property type="term" value="F:transcription cis-regulatory region binding"/>
    <property type="evidence" value="ECO:0007669"/>
    <property type="project" value="TreeGrafter"/>
</dbReference>
<dbReference type="Pfam" id="PF13377">
    <property type="entry name" value="Peripla_BP_3"/>
    <property type="match status" value="1"/>
</dbReference>
<dbReference type="Gene3D" id="1.10.260.40">
    <property type="entry name" value="lambda repressor-like DNA-binding domains"/>
    <property type="match status" value="1"/>
</dbReference>
<evidence type="ECO:0000313" key="5">
    <source>
        <dbReference type="EMBL" id="APF19565.1"/>
    </source>
</evidence>
<sequence>MKTYPTIKDIAAKLNLHYTTVSRALRDHPDVNEETKRLVKETAQQMNYRPNYLARSLKRQKSNSIGVIVPEIKHHFFSAVISGIEEVAYEAGYVILVAQSNEQMEREILNLNAFISSHVSGLLVSISQTTTSSDHFKKFMEQDGKIVFFDRVCEDLEASKVVVDDYDGAYKATEYLIKKGYKRIGHLAGSKNLNIARNRYLGYKDALKNNGLTPNEAYVYWGGLQEQDGRNGMKALLELTERPDAIFAVNDPVAIGAYDVLKQKGLKIPDDMGIVGFSNNPISSFVHPPLTTVHQPAYEMGKKAAELLLQQIDSQVEEVSLVKEVLKTRLIVRESA</sequence>
<reference evidence="5 6" key="1">
    <citation type="submission" date="2016-11" db="EMBL/GenBank/DDBJ databases">
        <title>Genomic analysis of Caldithrix abyssi and proposal of a novel bacterial phylum Caldithrichaeota.</title>
        <authorList>
            <person name="Kublanov I."/>
            <person name="Sigalova O."/>
            <person name="Gavrilov S."/>
            <person name="Lebedinsky A."/>
            <person name="Ivanova N."/>
            <person name="Daum C."/>
            <person name="Reddy T."/>
            <person name="Klenk H.P."/>
            <person name="Goker M."/>
            <person name="Reva O."/>
            <person name="Miroshnichenko M."/>
            <person name="Kyprides N."/>
            <person name="Woyke T."/>
            <person name="Gelfand M."/>
        </authorList>
    </citation>
    <scope>NUCLEOTIDE SEQUENCE [LARGE SCALE GENOMIC DNA]</scope>
    <source>
        <strain evidence="5 6">LF13</strain>
    </source>
</reference>
<dbReference type="RefSeq" id="WP_044281468.1">
    <property type="nucleotide sequence ID" value="NZ_CM001402.1"/>
</dbReference>
<dbReference type="OrthoDB" id="308642at2"/>
<dbReference type="CDD" id="cd06267">
    <property type="entry name" value="PBP1_LacI_sugar_binding-like"/>
    <property type="match status" value="1"/>
</dbReference>
<gene>
    <name evidence="5" type="ORF">Cabys_2817</name>
</gene>
<keyword evidence="2" id="KW-0238">DNA-binding</keyword>
<dbReference type="AlphaFoldDB" id="A0A1J1CA47"/>
<dbReference type="InterPro" id="IPR028082">
    <property type="entry name" value="Peripla_BP_I"/>
</dbReference>
<accession>A0A1J1CA47</accession>
<dbReference type="Proteomes" id="UP000183868">
    <property type="component" value="Chromosome"/>
</dbReference>
<dbReference type="SUPFAM" id="SSF47413">
    <property type="entry name" value="lambda repressor-like DNA-binding domains"/>
    <property type="match status" value="1"/>
</dbReference>
<name>A0A1J1CA47_CALAY</name>
<dbReference type="KEGG" id="caby:Cabys_2817"/>
<dbReference type="Pfam" id="PF00356">
    <property type="entry name" value="LacI"/>
    <property type="match status" value="1"/>
</dbReference>
<evidence type="ECO:0000256" key="1">
    <source>
        <dbReference type="ARBA" id="ARBA00023015"/>
    </source>
</evidence>
<evidence type="ECO:0000259" key="4">
    <source>
        <dbReference type="PROSITE" id="PS50932"/>
    </source>
</evidence>
<dbReference type="InterPro" id="IPR000843">
    <property type="entry name" value="HTH_LacI"/>
</dbReference>
<dbReference type="GO" id="GO:0003700">
    <property type="term" value="F:DNA-binding transcription factor activity"/>
    <property type="evidence" value="ECO:0007669"/>
    <property type="project" value="TreeGrafter"/>
</dbReference>
<dbReference type="EMBL" id="CP018099">
    <property type="protein sequence ID" value="APF19565.1"/>
    <property type="molecule type" value="Genomic_DNA"/>
</dbReference>
<dbReference type="InterPro" id="IPR046335">
    <property type="entry name" value="LacI/GalR-like_sensor"/>
</dbReference>
<evidence type="ECO:0000256" key="3">
    <source>
        <dbReference type="ARBA" id="ARBA00023163"/>
    </source>
</evidence>